<sequence>MAQETVQETVQETLSDALTTALTLKDIAREAGVSLATVDRVLHNRPGVRPDTVRRVQETIARNAFQPHVAAAELARGRARRFAFVMPSGPNPFMQQIEAYLGEMSAWLSARRLHVETVATDVFDPSVLAASLEALSGDYDGVAVVALDHPGVRAAINDLVDAGTRVVTLVSDVPSSRRHHYVGIDNIAAGRTAGALVGRLVGQKSGKVAIVAGSQGLRDHAERIFGFNQVMASEFPGLSVLPVLEGRDEDARSQQLLARLFGRHADIVGLYNVGAGTQGVANALSEAGRDKQMVFVGHDVTVLTRRLLLQGVMDAAISQNPGHEARAAVRVLLALARGEPILHEQEKIRIDIVMRDNLP</sequence>
<dbReference type="Gene3D" id="3.40.50.2300">
    <property type="match status" value="2"/>
</dbReference>
<dbReference type="InterPro" id="IPR025997">
    <property type="entry name" value="SBP_2_dom"/>
</dbReference>
<dbReference type="CDD" id="cd01392">
    <property type="entry name" value="HTH_LacI"/>
    <property type="match status" value="1"/>
</dbReference>
<evidence type="ECO:0000256" key="3">
    <source>
        <dbReference type="ARBA" id="ARBA00023163"/>
    </source>
</evidence>
<organism evidence="5 6">
    <name type="scientific">Bradyrhizobium commune</name>
    <dbReference type="NCBI Taxonomy" id="83627"/>
    <lineage>
        <taxon>Bacteria</taxon>
        <taxon>Pseudomonadati</taxon>
        <taxon>Pseudomonadota</taxon>
        <taxon>Alphaproteobacteria</taxon>
        <taxon>Hyphomicrobiales</taxon>
        <taxon>Nitrobacteraceae</taxon>
        <taxon>Bradyrhizobium</taxon>
    </lineage>
</organism>
<feature type="domain" description="HTH lacI-type" evidence="4">
    <location>
        <begin position="22"/>
        <end position="76"/>
    </location>
</feature>
<dbReference type="PROSITE" id="PS00356">
    <property type="entry name" value="HTH_LACI_1"/>
    <property type="match status" value="1"/>
</dbReference>
<dbReference type="GO" id="GO:0000976">
    <property type="term" value="F:transcription cis-regulatory region binding"/>
    <property type="evidence" value="ECO:0007669"/>
    <property type="project" value="TreeGrafter"/>
</dbReference>
<dbReference type="GO" id="GO:0003700">
    <property type="term" value="F:DNA-binding transcription factor activity"/>
    <property type="evidence" value="ECO:0007669"/>
    <property type="project" value="TreeGrafter"/>
</dbReference>
<keyword evidence="6" id="KW-1185">Reference proteome</keyword>
<dbReference type="SMART" id="SM00354">
    <property type="entry name" value="HTH_LACI"/>
    <property type="match status" value="1"/>
</dbReference>
<evidence type="ECO:0000256" key="2">
    <source>
        <dbReference type="ARBA" id="ARBA00023125"/>
    </source>
</evidence>
<dbReference type="SUPFAM" id="SSF53822">
    <property type="entry name" value="Periplasmic binding protein-like I"/>
    <property type="match status" value="1"/>
</dbReference>
<keyword evidence="3" id="KW-0804">Transcription</keyword>
<evidence type="ECO:0000256" key="1">
    <source>
        <dbReference type="ARBA" id="ARBA00023015"/>
    </source>
</evidence>
<dbReference type="SUPFAM" id="SSF47413">
    <property type="entry name" value="lambda repressor-like DNA-binding domains"/>
    <property type="match status" value="1"/>
</dbReference>
<dbReference type="InterPro" id="IPR000843">
    <property type="entry name" value="HTH_LacI"/>
</dbReference>
<dbReference type="PRINTS" id="PR00036">
    <property type="entry name" value="HTHLACI"/>
</dbReference>
<protein>
    <submittedName>
        <fullName evidence="5">LacI family DNA-binding transcriptional regulator</fullName>
    </submittedName>
</protein>
<dbReference type="PANTHER" id="PTHR30146:SF152">
    <property type="entry name" value="TRANSCRIPTIONAL REGULATORY PROTEIN"/>
    <property type="match status" value="1"/>
</dbReference>
<keyword evidence="2 5" id="KW-0238">DNA-binding</keyword>
<dbReference type="Pfam" id="PF13407">
    <property type="entry name" value="Peripla_BP_4"/>
    <property type="match status" value="1"/>
</dbReference>
<gene>
    <name evidence="5" type="ORF">IC761_34325</name>
</gene>
<dbReference type="PROSITE" id="PS50932">
    <property type="entry name" value="HTH_LACI_2"/>
    <property type="match status" value="1"/>
</dbReference>
<name>A0A7S9D5C4_9BRAD</name>
<dbReference type="InterPro" id="IPR010982">
    <property type="entry name" value="Lambda_DNA-bd_dom_sf"/>
</dbReference>
<dbReference type="RefSeq" id="WP_195801028.1">
    <property type="nucleotide sequence ID" value="NZ_CP061379.1"/>
</dbReference>
<dbReference type="Proteomes" id="UP000594621">
    <property type="component" value="Chromosome"/>
</dbReference>
<dbReference type="InterPro" id="IPR028082">
    <property type="entry name" value="Peripla_BP_I"/>
</dbReference>
<dbReference type="KEGG" id="bcou:IC761_34325"/>
<evidence type="ECO:0000313" key="6">
    <source>
        <dbReference type="Proteomes" id="UP000594621"/>
    </source>
</evidence>
<dbReference type="PANTHER" id="PTHR30146">
    <property type="entry name" value="LACI-RELATED TRANSCRIPTIONAL REPRESSOR"/>
    <property type="match status" value="1"/>
</dbReference>
<dbReference type="Pfam" id="PF00356">
    <property type="entry name" value="LacI"/>
    <property type="match status" value="1"/>
</dbReference>
<accession>A0A7S9D5C4</accession>
<proteinExistence type="predicted"/>
<evidence type="ECO:0000313" key="5">
    <source>
        <dbReference type="EMBL" id="QPF91461.1"/>
    </source>
</evidence>
<keyword evidence="1" id="KW-0805">Transcription regulation</keyword>
<dbReference type="EMBL" id="CP061379">
    <property type="protein sequence ID" value="QPF91461.1"/>
    <property type="molecule type" value="Genomic_DNA"/>
</dbReference>
<evidence type="ECO:0000259" key="4">
    <source>
        <dbReference type="PROSITE" id="PS50932"/>
    </source>
</evidence>
<dbReference type="CDD" id="cd06307">
    <property type="entry name" value="PBP1_sugar_binding"/>
    <property type="match status" value="1"/>
</dbReference>
<dbReference type="Gene3D" id="1.10.260.40">
    <property type="entry name" value="lambda repressor-like DNA-binding domains"/>
    <property type="match status" value="1"/>
</dbReference>
<dbReference type="AlphaFoldDB" id="A0A7S9D5C4"/>
<reference evidence="5 6" key="1">
    <citation type="submission" date="2020-09" db="EMBL/GenBank/DDBJ databases">
        <title>Complete genomes of bradyrhizobia occurring on native shrubby legumes in Australia.</title>
        <authorList>
            <person name="Lafay B."/>
        </authorList>
    </citation>
    <scope>NUCLEOTIDE SEQUENCE [LARGE SCALE GENOMIC DNA]</scope>
    <source>
        <strain evidence="5 6">BDV5040</strain>
    </source>
</reference>